<evidence type="ECO:0000313" key="1">
    <source>
        <dbReference type="EMBL" id="AZU02639.1"/>
    </source>
</evidence>
<dbReference type="InterPro" id="IPR050194">
    <property type="entry name" value="Glycosyltransferase_grp1"/>
</dbReference>
<accession>A0A3T0E5Q3</accession>
<keyword evidence="2" id="KW-1185">Reference proteome</keyword>
<dbReference type="OrthoDB" id="5147801at2"/>
<organism evidence="1 2">
    <name type="scientific">Glycocaulis alkaliphilus</name>
    <dbReference type="NCBI Taxonomy" id="1434191"/>
    <lineage>
        <taxon>Bacteria</taxon>
        <taxon>Pseudomonadati</taxon>
        <taxon>Pseudomonadota</taxon>
        <taxon>Alphaproteobacteria</taxon>
        <taxon>Maricaulales</taxon>
        <taxon>Maricaulaceae</taxon>
        <taxon>Glycocaulis</taxon>
    </lineage>
</organism>
<sequence length="385" mass="41399">MKILQLIPELDAGGAERTTIDVAQAIAASGGEALVASLGGRLEDELAAAGGELIRLDMKSKNPLTIVANSRRLADLVRERRVDIIHARSRVPAWSGLEAARRTGIAFVTTYHGTYNARSGLKRFYNSVMARGDAVIANSHFIADHVRAEHGAVLARKRKDLSHLHVIPRGVDFSRLDPARTDPLQVEGLRAAWLEGRQAPVILLPGRLTGWKGQMLAVDAAALLASHLPGPPPVLVCAGDAQGRGNYVEQLRAHAAQSGVALVLPGHLFDMATAYMAADIIITPSTDPEAFGRTLAEAMAMERPVIAAAHGGALEILSDSATGWLFAPGSAADLAARMKMVLELDTAEKKMRGHLARQRVIAHYSREALQGSTLRVYRELLDYRP</sequence>
<dbReference type="RefSeq" id="WP_127565107.1">
    <property type="nucleotide sequence ID" value="NZ_BMFB01000004.1"/>
</dbReference>
<dbReference type="InterPro" id="IPR028098">
    <property type="entry name" value="Glyco_trans_4-like_N"/>
</dbReference>
<dbReference type="SUPFAM" id="SSF53756">
    <property type="entry name" value="UDP-Glycosyltransferase/glycogen phosphorylase"/>
    <property type="match status" value="1"/>
</dbReference>
<dbReference type="PANTHER" id="PTHR45947:SF3">
    <property type="entry name" value="SULFOQUINOVOSYL TRANSFERASE SQD2"/>
    <property type="match status" value="1"/>
</dbReference>
<dbReference type="CDD" id="cd03819">
    <property type="entry name" value="GT4_WavL-like"/>
    <property type="match status" value="1"/>
</dbReference>
<dbReference type="AlphaFoldDB" id="A0A3T0E5Q3"/>
<dbReference type="PANTHER" id="PTHR45947">
    <property type="entry name" value="SULFOQUINOVOSYL TRANSFERASE SQD2"/>
    <property type="match status" value="1"/>
</dbReference>
<dbReference type="Proteomes" id="UP000286954">
    <property type="component" value="Chromosome"/>
</dbReference>
<dbReference type="Gene3D" id="3.40.50.2000">
    <property type="entry name" value="Glycogen Phosphorylase B"/>
    <property type="match status" value="2"/>
</dbReference>
<dbReference type="InterPro" id="IPR001296">
    <property type="entry name" value="Glyco_trans_1"/>
</dbReference>
<dbReference type="EMBL" id="CP018911">
    <property type="protein sequence ID" value="AZU02639.1"/>
    <property type="molecule type" value="Genomic_DNA"/>
</dbReference>
<protein>
    <submittedName>
        <fullName evidence="1">Group 1 glycosyl transferase</fullName>
    </submittedName>
</protein>
<name>A0A3T0E5Q3_9PROT</name>
<gene>
    <name evidence="1" type="ORF">X907_0089</name>
</gene>
<evidence type="ECO:0000313" key="2">
    <source>
        <dbReference type="Proteomes" id="UP000286954"/>
    </source>
</evidence>
<dbReference type="KEGG" id="gak:X907_0089"/>
<dbReference type="GO" id="GO:0016758">
    <property type="term" value="F:hexosyltransferase activity"/>
    <property type="evidence" value="ECO:0007669"/>
    <property type="project" value="TreeGrafter"/>
</dbReference>
<proteinExistence type="predicted"/>
<keyword evidence="1" id="KW-0808">Transferase</keyword>
<reference evidence="1 2" key="1">
    <citation type="submission" date="2016-12" db="EMBL/GenBank/DDBJ databases">
        <title>The genome of dimorphic prosthecate Glycocaulis alkaliphilus 6b-8t, isolated from crude oil dictates its adaptability in petroleum environments.</title>
        <authorList>
            <person name="Wu X.-L."/>
            <person name="Geng S."/>
        </authorList>
    </citation>
    <scope>NUCLEOTIDE SEQUENCE [LARGE SCALE GENOMIC DNA]</scope>
    <source>
        <strain evidence="1 2">6B-8</strain>
    </source>
</reference>
<dbReference type="Pfam" id="PF13439">
    <property type="entry name" value="Glyco_transf_4"/>
    <property type="match status" value="1"/>
</dbReference>
<dbReference type="Pfam" id="PF00534">
    <property type="entry name" value="Glycos_transf_1"/>
    <property type="match status" value="1"/>
</dbReference>